<dbReference type="SUPFAM" id="SSF52540">
    <property type="entry name" value="P-loop containing nucleoside triphosphate hydrolases"/>
    <property type="match status" value="1"/>
</dbReference>
<keyword evidence="2 4" id="KW-0067">ATP-binding</keyword>
<dbReference type="PANTHER" id="PTHR43394:SF1">
    <property type="entry name" value="ATP-BINDING CASSETTE SUB-FAMILY B MEMBER 10, MITOCHONDRIAL"/>
    <property type="match status" value="1"/>
</dbReference>
<dbReference type="Proteomes" id="UP000286271">
    <property type="component" value="Unassembled WGS sequence"/>
</dbReference>
<comment type="caution">
    <text evidence="4">The sequence shown here is derived from an EMBL/GenBank/DDBJ whole genome shotgun (WGS) entry which is preliminary data.</text>
</comment>
<proteinExistence type="predicted"/>
<organism evidence="4 5">
    <name type="scientific">Roseburia inulinivorans</name>
    <dbReference type="NCBI Taxonomy" id="360807"/>
    <lineage>
        <taxon>Bacteria</taxon>
        <taxon>Bacillati</taxon>
        <taxon>Bacillota</taxon>
        <taxon>Clostridia</taxon>
        <taxon>Lachnospirales</taxon>
        <taxon>Lachnospiraceae</taxon>
        <taxon>Roseburia</taxon>
    </lineage>
</organism>
<dbReference type="Pfam" id="PF00005">
    <property type="entry name" value="ABC_tran"/>
    <property type="match status" value="1"/>
</dbReference>
<dbReference type="EMBL" id="QSKW01000006">
    <property type="protein sequence ID" value="RHE98919.1"/>
    <property type="molecule type" value="Genomic_DNA"/>
</dbReference>
<dbReference type="AlphaFoldDB" id="A0A3R6G710"/>
<accession>A0A3R6G710</accession>
<dbReference type="Gene3D" id="3.40.50.300">
    <property type="entry name" value="P-loop containing nucleotide triphosphate hydrolases"/>
    <property type="match status" value="1"/>
</dbReference>
<dbReference type="SMART" id="SM00382">
    <property type="entry name" value="AAA"/>
    <property type="match status" value="1"/>
</dbReference>
<evidence type="ECO:0000313" key="4">
    <source>
        <dbReference type="EMBL" id="RHE98919.1"/>
    </source>
</evidence>
<name>A0A3R6G710_9FIRM</name>
<dbReference type="GO" id="GO:0015421">
    <property type="term" value="F:ABC-type oligopeptide transporter activity"/>
    <property type="evidence" value="ECO:0007669"/>
    <property type="project" value="TreeGrafter"/>
</dbReference>
<dbReference type="PANTHER" id="PTHR43394">
    <property type="entry name" value="ATP-DEPENDENT PERMEASE MDL1, MITOCHONDRIAL"/>
    <property type="match status" value="1"/>
</dbReference>
<feature type="domain" description="ABC transporter" evidence="3">
    <location>
        <begin position="1"/>
        <end position="223"/>
    </location>
</feature>
<dbReference type="GO" id="GO:0016887">
    <property type="term" value="F:ATP hydrolysis activity"/>
    <property type="evidence" value="ECO:0007669"/>
    <property type="project" value="InterPro"/>
</dbReference>
<dbReference type="InterPro" id="IPR003593">
    <property type="entry name" value="AAA+_ATPase"/>
</dbReference>
<dbReference type="GO" id="GO:0005524">
    <property type="term" value="F:ATP binding"/>
    <property type="evidence" value="ECO:0007669"/>
    <property type="project" value="UniProtKB-KW"/>
</dbReference>
<dbReference type="InterPro" id="IPR039421">
    <property type="entry name" value="Type_1_exporter"/>
</dbReference>
<dbReference type="InterPro" id="IPR027417">
    <property type="entry name" value="P-loop_NTPase"/>
</dbReference>
<evidence type="ECO:0000313" key="5">
    <source>
        <dbReference type="Proteomes" id="UP000286271"/>
    </source>
</evidence>
<sequence length="230" mass="25974">MLDHVNLKFRIGEKLAIVGENGSGKSTFIKLLCRLYDPTEGEILLNGINIKKYKYKEYMSVFSVVFQDFKLFALPLGQNVAASTEYDADKVQECLKLAGFDVHSDRMKKGLDTWLYKDCDADGVNISGGEEQKIALARALYQNAAFLILDEPTAALDPIAEAEVYSSFNEIVGDRTAVYISHRLSSCRFCDEIVVFDQGRIVQQGTHEELVEQTNCKYYELWSAQAKYYA</sequence>
<protein>
    <submittedName>
        <fullName evidence="4">ABC transporter ATP-binding protein</fullName>
    </submittedName>
</protein>
<dbReference type="PROSITE" id="PS50893">
    <property type="entry name" value="ABC_TRANSPORTER_2"/>
    <property type="match status" value="1"/>
</dbReference>
<gene>
    <name evidence="4" type="ORF">DW707_05735</name>
</gene>
<evidence type="ECO:0000256" key="1">
    <source>
        <dbReference type="ARBA" id="ARBA00022741"/>
    </source>
</evidence>
<keyword evidence="1" id="KW-0547">Nucleotide-binding</keyword>
<evidence type="ECO:0000256" key="2">
    <source>
        <dbReference type="ARBA" id="ARBA00022840"/>
    </source>
</evidence>
<dbReference type="InterPro" id="IPR003439">
    <property type="entry name" value="ABC_transporter-like_ATP-bd"/>
</dbReference>
<evidence type="ECO:0000259" key="3">
    <source>
        <dbReference type="PROSITE" id="PS50893"/>
    </source>
</evidence>
<reference evidence="4 5" key="1">
    <citation type="submission" date="2018-08" db="EMBL/GenBank/DDBJ databases">
        <title>A genome reference for cultivated species of the human gut microbiota.</title>
        <authorList>
            <person name="Zou Y."/>
            <person name="Xue W."/>
            <person name="Luo G."/>
        </authorList>
    </citation>
    <scope>NUCLEOTIDE SEQUENCE [LARGE SCALE GENOMIC DNA]</scope>
    <source>
        <strain evidence="4 5">AM27-11</strain>
    </source>
</reference>